<dbReference type="Proteomes" id="UP001295684">
    <property type="component" value="Unassembled WGS sequence"/>
</dbReference>
<evidence type="ECO:0000256" key="2">
    <source>
        <dbReference type="ARBA" id="ARBA00023186"/>
    </source>
</evidence>
<comment type="similarity">
    <text evidence="1 6">Belongs to the GroES chaperonin family.</text>
</comment>
<dbReference type="SUPFAM" id="SSF50129">
    <property type="entry name" value="GroES-like"/>
    <property type="match status" value="1"/>
</dbReference>
<reference evidence="7" key="1">
    <citation type="submission" date="2023-07" db="EMBL/GenBank/DDBJ databases">
        <authorList>
            <consortium name="AG Swart"/>
            <person name="Singh M."/>
            <person name="Singh A."/>
            <person name="Seah K."/>
            <person name="Emmerich C."/>
        </authorList>
    </citation>
    <scope>NUCLEOTIDE SEQUENCE</scope>
    <source>
        <strain evidence="7">DP1</strain>
    </source>
</reference>
<dbReference type="GO" id="GO:0005739">
    <property type="term" value="C:mitochondrion"/>
    <property type="evidence" value="ECO:0007669"/>
    <property type="project" value="TreeGrafter"/>
</dbReference>
<dbReference type="Pfam" id="PF00166">
    <property type="entry name" value="Cpn10"/>
    <property type="match status" value="1"/>
</dbReference>
<accession>A0AAD2D996</accession>
<evidence type="ECO:0000256" key="4">
    <source>
        <dbReference type="ARBA" id="ARBA00073031"/>
    </source>
</evidence>
<dbReference type="PANTHER" id="PTHR10772">
    <property type="entry name" value="10 KDA HEAT SHOCK PROTEIN"/>
    <property type="match status" value="1"/>
</dbReference>
<dbReference type="PROSITE" id="PS00681">
    <property type="entry name" value="CHAPERONINS_CPN10"/>
    <property type="match status" value="1"/>
</dbReference>
<evidence type="ECO:0000313" key="7">
    <source>
        <dbReference type="EMBL" id="CAI2384128.1"/>
    </source>
</evidence>
<dbReference type="InterPro" id="IPR011032">
    <property type="entry name" value="GroES-like_sf"/>
</dbReference>
<comment type="caution">
    <text evidence="7">The sequence shown here is derived from an EMBL/GenBank/DDBJ whole genome shotgun (WGS) entry which is preliminary data.</text>
</comment>
<dbReference type="CDD" id="cd00320">
    <property type="entry name" value="cpn10"/>
    <property type="match status" value="1"/>
</dbReference>
<dbReference type="GO" id="GO:0005524">
    <property type="term" value="F:ATP binding"/>
    <property type="evidence" value="ECO:0007669"/>
    <property type="project" value="InterPro"/>
</dbReference>
<dbReference type="InterPro" id="IPR018369">
    <property type="entry name" value="Chaprnonin_Cpn10_CS"/>
</dbReference>
<dbReference type="GO" id="GO:0046872">
    <property type="term" value="F:metal ion binding"/>
    <property type="evidence" value="ECO:0007669"/>
    <property type="project" value="TreeGrafter"/>
</dbReference>
<dbReference type="FunFam" id="2.30.33.40:FF:000001">
    <property type="entry name" value="10 kDa chaperonin"/>
    <property type="match status" value="1"/>
</dbReference>
<sequence length="103" mass="11452">MLNFRRIKPLMNRVLVKKVEVPSKSAGGILLKVTEAEKSNVATVIDVGPGTTDREGNFRKTFVNVGDIVLLPETQGRKIEMADKSEFYLYRDDDIIGVLSEAV</sequence>
<proteinExistence type="inferred from homology"/>
<dbReference type="InterPro" id="IPR020818">
    <property type="entry name" value="Chaperonin_GroES"/>
</dbReference>
<dbReference type="GO" id="GO:0051082">
    <property type="term" value="F:unfolded protein binding"/>
    <property type="evidence" value="ECO:0007669"/>
    <property type="project" value="TreeGrafter"/>
</dbReference>
<dbReference type="SMART" id="SM00883">
    <property type="entry name" value="Cpn10"/>
    <property type="match status" value="1"/>
</dbReference>
<name>A0AAD2D996_EUPCR</name>
<evidence type="ECO:0000256" key="1">
    <source>
        <dbReference type="ARBA" id="ARBA00006975"/>
    </source>
</evidence>
<dbReference type="EMBL" id="CAMPGE010026438">
    <property type="protein sequence ID" value="CAI2384128.1"/>
    <property type="molecule type" value="Genomic_DNA"/>
</dbReference>
<evidence type="ECO:0000256" key="6">
    <source>
        <dbReference type="RuleBase" id="RU003479"/>
    </source>
</evidence>
<dbReference type="Gene3D" id="2.30.33.40">
    <property type="entry name" value="GroES chaperonin"/>
    <property type="match status" value="1"/>
</dbReference>
<evidence type="ECO:0000256" key="5">
    <source>
        <dbReference type="ARBA" id="ARBA00079398"/>
    </source>
</evidence>
<keyword evidence="2 6" id="KW-0143">Chaperone</keyword>
<organism evidence="7 8">
    <name type="scientific">Euplotes crassus</name>
    <dbReference type="NCBI Taxonomy" id="5936"/>
    <lineage>
        <taxon>Eukaryota</taxon>
        <taxon>Sar</taxon>
        <taxon>Alveolata</taxon>
        <taxon>Ciliophora</taxon>
        <taxon>Intramacronucleata</taxon>
        <taxon>Spirotrichea</taxon>
        <taxon>Hypotrichia</taxon>
        <taxon>Euplotida</taxon>
        <taxon>Euplotidae</taxon>
        <taxon>Moneuplotes</taxon>
    </lineage>
</organism>
<gene>
    <name evidence="7" type="ORF">ECRASSUSDP1_LOCUS25649</name>
</gene>
<evidence type="ECO:0000313" key="8">
    <source>
        <dbReference type="Proteomes" id="UP001295684"/>
    </source>
</evidence>
<dbReference type="GO" id="GO:0051087">
    <property type="term" value="F:protein-folding chaperone binding"/>
    <property type="evidence" value="ECO:0007669"/>
    <property type="project" value="TreeGrafter"/>
</dbReference>
<dbReference type="PANTHER" id="PTHR10772:SF0">
    <property type="entry name" value="10 KDA HEAT SHOCK PROTEIN, MITOCHONDRIAL"/>
    <property type="match status" value="1"/>
</dbReference>
<keyword evidence="8" id="KW-1185">Reference proteome</keyword>
<protein>
    <recommendedName>
        <fullName evidence="4">20 kDa chaperonin, chloroplastic</fullName>
    </recommendedName>
    <alternativeName>
        <fullName evidence="3">Chaperonin 10</fullName>
    </alternativeName>
    <alternativeName>
        <fullName evidence="5">Protein Cpn21</fullName>
    </alternativeName>
</protein>
<dbReference type="PRINTS" id="PR00297">
    <property type="entry name" value="CHAPERONIN10"/>
</dbReference>
<evidence type="ECO:0000256" key="3">
    <source>
        <dbReference type="ARBA" id="ARBA00031971"/>
    </source>
</evidence>
<dbReference type="GO" id="GO:0044183">
    <property type="term" value="F:protein folding chaperone"/>
    <property type="evidence" value="ECO:0007669"/>
    <property type="project" value="InterPro"/>
</dbReference>
<dbReference type="AlphaFoldDB" id="A0AAD2D996"/>
<dbReference type="InterPro" id="IPR037124">
    <property type="entry name" value="Chaperonin_GroES_sf"/>
</dbReference>